<proteinExistence type="predicted"/>
<dbReference type="RefSeq" id="WP_136541904.1">
    <property type="nucleotide sequence ID" value="NZ_STGU01000008.1"/>
</dbReference>
<name>A0A4S8PX03_9HYPH</name>
<comment type="caution">
    <text evidence="1">The sequence shown here is derived from an EMBL/GenBank/DDBJ whole genome shotgun (WGS) entry which is preliminary data.</text>
</comment>
<sequence>MYALTVLDHSALEVFRSEHPWLEFPEAISEVCVYFDDNGSPTRLTALQTASGGETVPANVDAFGADIILSLIRYAPQGTAKHEECPEERKIWALLEELPVADGSRPVEAVEAERAEMLQDAYALIHEIALGKIKALLESAKSPRETQRLTHAIDRLPARLENVDDTHKPQFLEIDLWRFVAVLRDEWAMPADYEIASGDEGEGPSREMIEQAETTALSGPVIQALFDLSPVAFSISSIGQKSSRYVRVNQAYLDLVGKSWDEIGGSEMVASGVVSGSEARAERLMLLDRDGGYTGQRGEIRDGAGNMIPVVISARRISVAGQLYDFEVLQRASGA</sequence>
<accession>A0A4S8PX03</accession>
<dbReference type="EMBL" id="STGU01000008">
    <property type="protein sequence ID" value="THV34432.1"/>
    <property type="molecule type" value="Genomic_DNA"/>
</dbReference>
<evidence type="ECO:0000313" key="2">
    <source>
        <dbReference type="Proteomes" id="UP000307378"/>
    </source>
</evidence>
<dbReference type="AlphaFoldDB" id="A0A4S8PX03"/>
<gene>
    <name evidence="1" type="ORF">FAA86_15125</name>
</gene>
<organism evidence="1 2">
    <name type="scientific">Rhizobium rosettiformans W3</name>
    <dbReference type="NCBI Taxonomy" id="538378"/>
    <lineage>
        <taxon>Bacteria</taxon>
        <taxon>Pseudomonadati</taxon>
        <taxon>Pseudomonadota</taxon>
        <taxon>Alphaproteobacteria</taxon>
        <taxon>Hyphomicrobiales</taxon>
        <taxon>Rhizobiaceae</taxon>
        <taxon>Rhizobium/Agrobacterium group</taxon>
        <taxon>Rhizobium</taxon>
    </lineage>
</organism>
<evidence type="ECO:0000313" key="1">
    <source>
        <dbReference type="EMBL" id="THV34432.1"/>
    </source>
</evidence>
<protein>
    <submittedName>
        <fullName evidence="1">Diguanylate cyclase</fullName>
    </submittedName>
</protein>
<reference evidence="1 2" key="1">
    <citation type="submission" date="2019-04" db="EMBL/GenBank/DDBJ databases">
        <title>genome sequence of strain W3.</title>
        <authorList>
            <person name="Gao J."/>
            <person name="Sun J."/>
        </authorList>
    </citation>
    <scope>NUCLEOTIDE SEQUENCE [LARGE SCALE GENOMIC DNA]</scope>
    <source>
        <strain evidence="1 2">W3</strain>
    </source>
</reference>
<dbReference type="Gene3D" id="3.30.450.20">
    <property type="entry name" value="PAS domain"/>
    <property type="match status" value="1"/>
</dbReference>
<dbReference type="Proteomes" id="UP000307378">
    <property type="component" value="Unassembled WGS sequence"/>
</dbReference>